<dbReference type="InterPro" id="IPR025361">
    <property type="entry name" value="DUF4265"/>
</dbReference>
<evidence type="ECO:0008006" key="3">
    <source>
        <dbReference type="Google" id="ProtNLM"/>
    </source>
</evidence>
<evidence type="ECO:0000313" key="1">
    <source>
        <dbReference type="EMBL" id="GAA3563442.1"/>
    </source>
</evidence>
<comment type="caution">
    <text evidence="1">The sequence shown here is derived from an EMBL/GenBank/DDBJ whole genome shotgun (WGS) entry which is preliminary data.</text>
</comment>
<dbReference type="Proteomes" id="UP001501222">
    <property type="component" value="Unassembled WGS sequence"/>
</dbReference>
<dbReference type="Pfam" id="PF14085">
    <property type="entry name" value="DUF4265"/>
    <property type="match status" value="1"/>
</dbReference>
<gene>
    <name evidence="1" type="ORF">GCM10022235_34870</name>
</gene>
<accession>A0ABP6XBH5</accession>
<protein>
    <recommendedName>
        <fullName evidence="3">DUF4265 domain-containing protein</fullName>
    </recommendedName>
</protein>
<evidence type="ECO:0000313" key="2">
    <source>
        <dbReference type="Proteomes" id="UP001501222"/>
    </source>
</evidence>
<keyword evidence="2" id="KW-1185">Reference proteome</keyword>
<sequence length="175" mass="19175">MNSAISSDSSAAGEVSGSPRLYKVSFDIPADTERWAPGTNERLWTEKSGTRMEVYVRNTPFYVRGIAFGDLILVRPDNEARELVFDRVVEKSGNSTVRAIVKDAIGRTSLTAVLNELECSWETDSSGLLWAIDVPASKNYGQLHERLADLAGSGAIEVEEAAISEKHEGDLAEIW</sequence>
<organism evidence="1 2">
    <name type="scientific">Kribbella ginsengisoli</name>
    <dbReference type="NCBI Taxonomy" id="363865"/>
    <lineage>
        <taxon>Bacteria</taxon>
        <taxon>Bacillati</taxon>
        <taxon>Actinomycetota</taxon>
        <taxon>Actinomycetes</taxon>
        <taxon>Propionibacteriales</taxon>
        <taxon>Kribbellaceae</taxon>
        <taxon>Kribbella</taxon>
    </lineage>
</organism>
<name>A0ABP6XBH5_9ACTN</name>
<proteinExistence type="predicted"/>
<dbReference type="RefSeq" id="WP_344841639.1">
    <property type="nucleotide sequence ID" value="NZ_BAABAA010000004.1"/>
</dbReference>
<dbReference type="EMBL" id="BAABAA010000004">
    <property type="protein sequence ID" value="GAA3563442.1"/>
    <property type="molecule type" value="Genomic_DNA"/>
</dbReference>
<reference evidence="2" key="1">
    <citation type="journal article" date="2019" name="Int. J. Syst. Evol. Microbiol.">
        <title>The Global Catalogue of Microorganisms (GCM) 10K type strain sequencing project: providing services to taxonomists for standard genome sequencing and annotation.</title>
        <authorList>
            <consortium name="The Broad Institute Genomics Platform"/>
            <consortium name="The Broad Institute Genome Sequencing Center for Infectious Disease"/>
            <person name="Wu L."/>
            <person name="Ma J."/>
        </authorList>
    </citation>
    <scope>NUCLEOTIDE SEQUENCE [LARGE SCALE GENOMIC DNA]</scope>
    <source>
        <strain evidence="2">JCM 16928</strain>
    </source>
</reference>